<organism evidence="2 3">
    <name type="scientific">Ligilactobacillus salivarius</name>
    <dbReference type="NCBI Taxonomy" id="1624"/>
    <lineage>
        <taxon>Bacteria</taxon>
        <taxon>Bacillati</taxon>
        <taxon>Bacillota</taxon>
        <taxon>Bacilli</taxon>
        <taxon>Lactobacillales</taxon>
        <taxon>Lactobacillaceae</taxon>
        <taxon>Ligilactobacillus</taxon>
    </lineage>
</organism>
<feature type="domain" description="Resolvase HTH" evidence="1">
    <location>
        <begin position="147"/>
        <end position="179"/>
    </location>
</feature>
<evidence type="ECO:0000259" key="1">
    <source>
        <dbReference type="Pfam" id="PF02796"/>
    </source>
</evidence>
<dbReference type="RefSeq" id="WP_052399072.1">
    <property type="nucleotide sequence ID" value="NZ_CP007647.1"/>
</dbReference>
<geneLocation type="plasmid" evidence="2 3">
    <name>pMP1046A</name>
</geneLocation>
<proteinExistence type="predicted"/>
<dbReference type="InterPro" id="IPR006120">
    <property type="entry name" value="Resolvase_HTH_dom"/>
</dbReference>
<dbReference type="Proteomes" id="UP000029488">
    <property type="component" value="Plasmid pMP1046A"/>
</dbReference>
<dbReference type="GO" id="GO:0003677">
    <property type="term" value="F:DNA binding"/>
    <property type="evidence" value="ECO:0007669"/>
    <property type="project" value="InterPro"/>
</dbReference>
<dbReference type="EMBL" id="CP007647">
    <property type="protein sequence ID" value="AIR11508.1"/>
    <property type="molecule type" value="Genomic_DNA"/>
</dbReference>
<gene>
    <name evidence="2" type="ORF">LSJ_2095</name>
</gene>
<dbReference type="AlphaFoldDB" id="A0A089QI49"/>
<sequence>MKKKKIKSVDYKIVKGTYLLGTGREQNSYEFKIFKGHPDFEKIQVDSVCWSFYQTADVITTIPALIRVEKIYQNQEAIKINNRLEYKNGYPLVLIAKVLEDFDYRLLEYIYATNTRYESEVSRFNMIEEKQNVTIPPSELEEKYKLYREVNQLHKNGMGIKKIAAYKSISKNTVKKYLRMTNAEFLKAFQKNSVKQYRDHNLNYLYKDHKISAKEIYEQLEKDKNIDLNFGKRTFEKYVRYLREKYKIKKK</sequence>
<evidence type="ECO:0000313" key="2">
    <source>
        <dbReference type="EMBL" id="AIR11508.1"/>
    </source>
</evidence>
<evidence type="ECO:0000313" key="3">
    <source>
        <dbReference type="Proteomes" id="UP000029488"/>
    </source>
</evidence>
<keyword evidence="2" id="KW-0614">Plasmid</keyword>
<dbReference type="GO" id="GO:0000150">
    <property type="term" value="F:DNA strand exchange activity"/>
    <property type="evidence" value="ECO:0007669"/>
    <property type="project" value="InterPro"/>
</dbReference>
<reference evidence="2 3" key="1">
    <citation type="journal article" date="2014" name="BMC Genomics">
        <title>Unusual genome complexity in Lactobacillus salivarius JCM1046.</title>
        <authorList>
            <person name="Raftis E.J."/>
            <person name="Forde B.M."/>
            <person name="Claesson M.J."/>
            <person name="O'Toole P.W."/>
        </authorList>
    </citation>
    <scope>NUCLEOTIDE SEQUENCE [LARGE SCALE GENOMIC DNA]</scope>
    <source>
        <strain evidence="2 3">JCM1046</strain>
        <plasmid evidence="2 3">pMP1046A</plasmid>
    </source>
</reference>
<dbReference type="Pfam" id="PF02796">
    <property type="entry name" value="HTH_7"/>
    <property type="match status" value="1"/>
</dbReference>
<protein>
    <recommendedName>
        <fullName evidence="1">Resolvase HTH domain-containing protein</fullName>
    </recommendedName>
</protein>
<dbReference type="KEGG" id="lsj:LSJ_2095"/>
<accession>A0A089QI49</accession>
<name>A0A089QI49_9LACO</name>